<proteinExistence type="predicted"/>
<keyword evidence="2" id="KW-1185">Reference proteome</keyword>
<reference evidence="2" key="1">
    <citation type="submission" date="2013-06" db="EMBL/GenBank/DDBJ databases">
        <authorList>
            <person name="Zhao Q."/>
        </authorList>
    </citation>
    <scope>NUCLEOTIDE SEQUENCE</scope>
    <source>
        <strain evidence="2">cv. W1943</strain>
    </source>
</reference>
<dbReference type="EnsemblPlants" id="ORUFI01G04210.3">
    <property type="protein sequence ID" value="ORUFI01G04210.3"/>
    <property type="gene ID" value="ORUFI01G04210"/>
</dbReference>
<protein>
    <submittedName>
        <fullName evidence="1">Uncharacterized protein</fullName>
    </submittedName>
</protein>
<organism evidence="1 2">
    <name type="scientific">Oryza rufipogon</name>
    <name type="common">Brownbeard rice</name>
    <name type="synonym">Asian wild rice</name>
    <dbReference type="NCBI Taxonomy" id="4529"/>
    <lineage>
        <taxon>Eukaryota</taxon>
        <taxon>Viridiplantae</taxon>
        <taxon>Streptophyta</taxon>
        <taxon>Embryophyta</taxon>
        <taxon>Tracheophyta</taxon>
        <taxon>Spermatophyta</taxon>
        <taxon>Magnoliopsida</taxon>
        <taxon>Liliopsida</taxon>
        <taxon>Poales</taxon>
        <taxon>Poaceae</taxon>
        <taxon>BOP clade</taxon>
        <taxon>Oryzoideae</taxon>
        <taxon>Oryzeae</taxon>
        <taxon>Oryzinae</taxon>
        <taxon>Oryza</taxon>
    </lineage>
</organism>
<accession>A0A0E0MRQ3</accession>
<evidence type="ECO:0000313" key="2">
    <source>
        <dbReference type="Proteomes" id="UP000008022"/>
    </source>
</evidence>
<name>A0A0E0MRQ3_ORYRU</name>
<evidence type="ECO:0000313" key="1">
    <source>
        <dbReference type="EnsemblPlants" id="ORUFI01G04210.3"/>
    </source>
</evidence>
<dbReference type="Proteomes" id="UP000008022">
    <property type="component" value="Unassembled WGS sequence"/>
</dbReference>
<dbReference type="Gramene" id="ORUFI01G04210.3">
    <property type="protein sequence ID" value="ORUFI01G04210.3"/>
    <property type="gene ID" value="ORUFI01G04210"/>
</dbReference>
<dbReference type="AlphaFoldDB" id="A0A0E0MRQ3"/>
<sequence length="112" mass="12686">MGMAQEVCASRLLSFLSTRPQLSKELIGLQDKDLEFRKSMHPTREMTSNLIVLNVKYYQDTRLNASNLGEDTTESLTKPSTTDNLLFERSRFDKYGSLQNEGEQSVMSKTGS</sequence>
<reference evidence="1" key="2">
    <citation type="submission" date="2015-06" db="UniProtKB">
        <authorList>
            <consortium name="EnsemblPlants"/>
        </authorList>
    </citation>
    <scope>IDENTIFICATION</scope>
</reference>